<organism evidence="2">
    <name type="scientific">Zea mays</name>
    <name type="common">Maize</name>
    <dbReference type="NCBI Taxonomy" id="4577"/>
    <lineage>
        <taxon>Eukaryota</taxon>
        <taxon>Viridiplantae</taxon>
        <taxon>Streptophyta</taxon>
        <taxon>Embryophyta</taxon>
        <taxon>Tracheophyta</taxon>
        <taxon>Spermatophyta</taxon>
        <taxon>Magnoliopsida</taxon>
        <taxon>Liliopsida</taxon>
        <taxon>Poales</taxon>
        <taxon>Poaceae</taxon>
        <taxon>PACMAD clade</taxon>
        <taxon>Panicoideae</taxon>
        <taxon>Andropogonodae</taxon>
        <taxon>Andropogoneae</taxon>
        <taxon>Tripsacinae</taxon>
        <taxon>Zea</taxon>
    </lineage>
</organism>
<keyword evidence="1" id="KW-1133">Transmembrane helix</keyword>
<feature type="transmembrane region" description="Helical" evidence="1">
    <location>
        <begin position="45"/>
        <end position="68"/>
    </location>
</feature>
<reference evidence="2" key="1">
    <citation type="journal article" date="2009" name="PLoS Genet.">
        <title>Sequencing, mapping, and analysis of 27,455 maize full-length cDNAs.</title>
        <authorList>
            <person name="Soderlund C."/>
            <person name="Descour A."/>
            <person name="Kudrna D."/>
            <person name="Bomhoff M."/>
            <person name="Boyd L."/>
            <person name="Currie J."/>
            <person name="Angelova A."/>
            <person name="Collura K."/>
            <person name="Wissotski M."/>
            <person name="Ashley E."/>
            <person name="Morrow D."/>
            <person name="Fernandes J."/>
            <person name="Walbot V."/>
            <person name="Yu Y."/>
        </authorList>
    </citation>
    <scope>NUCLEOTIDE SEQUENCE</scope>
    <source>
        <strain evidence="2">B73</strain>
    </source>
</reference>
<sequence length="92" mass="10820">MSLINNYDHNTDYLGLYSLFLFKSVSCFTFNIIPSRSPFNRSFDFVRIIFGLYLQVAPAFVLSCRRCFCLGNLRRRKRPPTLLNSSINHYLK</sequence>
<reference evidence="2" key="2">
    <citation type="submission" date="2012-06" db="EMBL/GenBank/DDBJ databases">
        <authorList>
            <person name="Yu Y."/>
            <person name="Currie J."/>
            <person name="Lomeli R."/>
            <person name="Angelova A."/>
            <person name="Collura K."/>
            <person name="Wissotski M."/>
            <person name="Campos D."/>
            <person name="Kudrna D."/>
            <person name="Golser W."/>
            <person name="Ashely E."/>
            <person name="Descour A."/>
            <person name="Fernandes J."/>
            <person name="Soderlund C."/>
            <person name="Walbot V."/>
        </authorList>
    </citation>
    <scope>NUCLEOTIDE SEQUENCE</scope>
    <source>
        <strain evidence="2">B73</strain>
    </source>
</reference>
<dbReference type="AlphaFoldDB" id="C4J096"/>
<accession>C4J096</accession>
<dbReference type="EMBL" id="BT084243">
    <property type="protein sequence ID" value="ACR34596.1"/>
    <property type="molecule type" value="mRNA"/>
</dbReference>
<name>C4J096_MAIZE</name>
<keyword evidence="1" id="KW-0472">Membrane</keyword>
<keyword evidence="1" id="KW-0812">Transmembrane</keyword>
<proteinExistence type="evidence at transcript level"/>
<evidence type="ECO:0000313" key="2">
    <source>
        <dbReference type="EMBL" id="ACR34596.1"/>
    </source>
</evidence>
<evidence type="ECO:0000256" key="1">
    <source>
        <dbReference type="SAM" id="Phobius"/>
    </source>
</evidence>
<protein>
    <submittedName>
        <fullName evidence="2">Uncharacterized protein</fullName>
    </submittedName>
</protein>
<feature type="transmembrane region" description="Helical" evidence="1">
    <location>
        <begin position="12"/>
        <end position="33"/>
    </location>
</feature>